<dbReference type="Gramene" id="TKW37588">
    <property type="protein sequence ID" value="TKW37588"/>
    <property type="gene ID" value="SEVIR_1G057900v2"/>
</dbReference>
<protein>
    <submittedName>
        <fullName evidence="2">Uncharacterized protein</fullName>
    </submittedName>
</protein>
<name>A0A4U6W4X8_SETVI</name>
<evidence type="ECO:0000313" key="2">
    <source>
        <dbReference type="EMBL" id="TKW37588.1"/>
    </source>
</evidence>
<dbReference type="Proteomes" id="UP000298652">
    <property type="component" value="Chromosome 1"/>
</dbReference>
<evidence type="ECO:0000313" key="3">
    <source>
        <dbReference type="Proteomes" id="UP000298652"/>
    </source>
</evidence>
<dbReference type="EMBL" id="CM016552">
    <property type="protein sequence ID" value="TKW37588.1"/>
    <property type="molecule type" value="Genomic_DNA"/>
</dbReference>
<proteinExistence type="predicted"/>
<feature type="compositionally biased region" description="Polar residues" evidence="1">
    <location>
        <begin position="48"/>
        <end position="61"/>
    </location>
</feature>
<sequence length="123" mass="13364">MAQILSTPRPTSTHALSLRFPSSLPTRHQHTAQAAQLRQRRRRRSCRPMTSPSLTRANQCPHQRLHPTAIPITTAGGTPATSPSRPPPASTAMPVAPRRPSTVGKLQEPPNPAIECQGSTERD</sequence>
<keyword evidence="3" id="KW-1185">Reference proteome</keyword>
<feature type="compositionally biased region" description="Polar residues" evidence="1">
    <location>
        <begin position="1"/>
        <end position="15"/>
    </location>
</feature>
<feature type="region of interest" description="Disordered" evidence="1">
    <location>
        <begin position="1"/>
        <end position="123"/>
    </location>
</feature>
<gene>
    <name evidence="2" type="ORF">SEVIR_1G057900v2</name>
</gene>
<evidence type="ECO:0000256" key="1">
    <source>
        <dbReference type="SAM" id="MobiDB-lite"/>
    </source>
</evidence>
<accession>A0A4U6W4X8</accession>
<organism evidence="2 3">
    <name type="scientific">Setaria viridis</name>
    <name type="common">Green bristlegrass</name>
    <name type="synonym">Setaria italica subsp. viridis</name>
    <dbReference type="NCBI Taxonomy" id="4556"/>
    <lineage>
        <taxon>Eukaryota</taxon>
        <taxon>Viridiplantae</taxon>
        <taxon>Streptophyta</taxon>
        <taxon>Embryophyta</taxon>
        <taxon>Tracheophyta</taxon>
        <taxon>Spermatophyta</taxon>
        <taxon>Magnoliopsida</taxon>
        <taxon>Liliopsida</taxon>
        <taxon>Poales</taxon>
        <taxon>Poaceae</taxon>
        <taxon>PACMAD clade</taxon>
        <taxon>Panicoideae</taxon>
        <taxon>Panicodae</taxon>
        <taxon>Paniceae</taxon>
        <taxon>Cenchrinae</taxon>
        <taxon>Setaria</taxon>
    </lineage>
</organism>
<reference evidence="2" key="1">
    <citation type="submission" date="2019-03" db="EMBL/GenBank/DDBJ databases">
        <title>WGS assembly of Setaria viridis.</title>
        <authorList>
            <person name="Huang P."/>
            <person name="Jenkins J."/>
            <person name="Grimwood J."/>
            <person name="Barry K."/>
            <person name="Healey A."/>
            <person name="Mamidi S."/>
            <person name="Sreedasyam A."/>
            <person name="Shu S."/>
            <person name="Feldman M."/>
            <person name="Wu J."/>
            <person name="Yu Y."/>
            <person name="Chen C."/>
            <person name="Johnson J."/>
            <person name="Rokhsar D."/>
            <person name="Baxter I."/>
            <person name="Schmutz J."/>
            <person name="Brutnell T."/>
            <person name="Kellogg E."/>
        </authorList>
    </citation>
    <scope>NUCLEOTIDE SEQUENCE [LARGE SCALE GENOMIC DNA]</scope>
</reference>
<dbReference type="AlphaFoldDB" id="A0A4U6W4X8"/>